<proteinExistence type="predicted"/>
<protein>
    <submittedName>
        <fullName evidence="1">YheC/D like ATP-grasp</fullName>
    </submittedName>
</protein>
<dbReference type="EMBL" id="FXTU01000001">
    <property type="protein sequence ID" value="SMP03515.1"/>
    <property type="molecule type" value="Genomic_DNA"/>
</dbReference>
<evidence type="ECO:0000313" key="1">
    <source>
        <dbReference type="EMBL" id="SMP03515.1"/>
    </source>
</evidence>
<evidence type="ECO:0000313" key="2">
    <source>
        <dbReference type="Proteomes" id="UP001157946"/>
    </source>
</evidence>
<dbReference type="Proteomes" id="UP001157946">
    <property type="component" value="Unassembled WGS sequence"/>
</dbReference>
<dbReference type="Pfam" id="PF14398">
    <property type="entry name" value="ATPgrasp_YheCD"/>
    <property type="match status" value="1"/>
</dbReference>
<gene>
    <name evidence="1" type="ORF">SAMN06265361_101456</name>
</gene>
<name>A0AA45WJH9_9BACL</name>
<keyword evidence="2" id="KW-1185">Reference proteome</keyword>
<dbReference type="SUPFAM" id="SSF56059">
    <property type="entry name" value="Glutathione synthetase ATP-binding domain-like"/>
    <property type="match status" value="1"/>
</dbReference>
<accession>A0AA45WJH9</accession>
<dbReference type="AlphaFoldDB" id="A0AA45WJH9"/>
<reference evidence="1" key="1">
    <citation type="submission" date="2017-05" db="EMBL/GenBank/DDBJ databases">
        <authorList>
            <person name="Varghese N."/>
            <person name="Submissions S."/>
        </authorList>
    </citation>
    <scope>NUCLEOTIDE SEQUENCE</scope>
    <source>
        <strain evidence="1">DSM 45262</strain>
    </source>
</reference>
<organism evidence="1 2">
    <name type="scientific">Laceyella tengchongensis</name>
    <dbReference type="NCBI Taxonomy" id="574699"/>
    <lineage>
        <taxon>Bacteria</taxon>
        <taxon>Bacillati</taxon>
        <taxon>Bacillota</taxon>
        <taxon>Bacilli</taxon>
        <taxon>Bacillales</taxon>
        <taxon>Thermoactinomycetaceae</taxon>
        <taxon>Laceyella</taxon>
    </lineage>
</organism>
<dbReference type="InterPro" id="IPR026838">
    <property type="entry name" value="YheC/D"/>
</dbReference>
<comment type="caution">
    <text evidence="1">The sequence shown here is derived from an EMBL/GenBank/DDBJ whole genome shotgun (WGS) entry which is preliminary data.</text>
</comment>
<sequence length="250" mass="29606">MKKVGVQWDGAYQLLLHDEIMEDHLPETWLLNAESFHWMWGRYPELVLKPTGRKEGGREIRLRRLDCQWAEWRMDMKSVRIPTEELLPRLQRLMHKSRAPYLLQQAIPRAEVRGQPFEVRVLTHRIEPKQAEWQVLGMIVVMAEEATERKKFKEDRFSLQTALEESNICSPDAQRLTDTMTRLAIRAAERLSPSFPRQRMLGFDFAVDFQGWVWLLDAFPKPSLALFLEQLRKKDITQYREAAKKVRKHG</sequence>